<dbReference type="Pfam" id="PF00328">
    <property type="entry name" value="His_Phos_2"/>
    <property type="match status" value="1"/>
</dbReference>
<gene>
    <name evidence="10" type="primary">acpt_1</name>
    <name evidence="10" type="ORF">Anas_01624</name>
</gene>
<evidence type="ECO:0000256" key="2">
    <source>
        <dbReference type="ARBA" id="ARBA00005375"/>
    </source>
</evidence>
<reference evidence="10 11" key="1">
    <citation type="journal article" date="2019" name="PLoS Biol.">
        <title>Sex chromosomes control vertical transmission of feminizing Wolbachia symbionts in an isopod.</title>
        <authorList>
            <person name="Becking T."/>
            <person name="Chebbi M.A."/>
            <person name="Giraud I."/>
            <person name="Moumen B."/>
            <person name="Laverre T."/>
            <person name="Caubet Y."/>
            <person name="Peccoud J."/>
            <person name="Gilbert C."/>
            <person name="Cordaux R."/>
        </authorList>
    </citation>
    <scope>NUCLEOTIDE SEQUENCE [LARGE SCALE GENOMIC DNA]</scope>
    <source>
        <strain evidence="10">ANa2</strain>
        <tissue evidence="10">Whole body excluding digestive tract and cuticle</tissue>
    </source>
</reference>
<feature type="chain" id="PRO_5024321555" description="acid phosphatase" evidence="9">
    <location>
        <begin position="23"/>
        <end position="389"/>
    </location>
</feature>
<keyword evidence="8" id="KW-0472">Membrane</keyword>
<organism evidence="10 11">
    <name type="scientific">Armadillidium nasatum</name>
    <dbReference type="NCBI Taxonomy" id="96803"/>
    <lineage>
        <taxon>Eukaryota</taxon>
        <taxon>Metazoa</taxon>
        <taxon>Ecdysozoa</taxon>
        <taxon>Arthropoda</taxon>
        <taxon>Crustacea</taxon>
        <taxon>Multicrustacea</taxon>
        <taxon>Malacostraca</taxon>
        <taxon>Eumalacostraca</taxon>
        <taxon>Peracarida</taxon>
        <taxon>Isopoda</taxon>
        <taxon>Oniscidea</taxon>
        <taxon>Crinocheta</taxon>
        <taxon>Armadillidiidae</taxon>
        <taxon>Armadillidium</taxon>
    </lineage>
</organism>
<dbReference type="OrthoDB" id="10257284at2759"/>
<keyword evidence="8" id="KW-1133">Transmembrane helix</keyword>
<dbReference type="InterPro" id="IPR050645">
    <property type="entry name" value="Histidine_acid_phosphatase"/>
</dbReference>
<evidence type="ECO:0000256" key="8">
    <source>
        <dbReference type="SAM" id="Phobius"/>
    </source>
</evidence>
<dbReference type="Gene3D" id="3.40.50.1240">
    <property type="entry name" value="Phosphoglycerate mutase-like"/>
    <property type="match status" value="1"/>
</dbReference>
<dbReference type="InterPro" id="IPR033379">
    <property type="entry name" value="Acid_Pase_AS"/>
</dbReference>
<comment type="similarity">
    <text evidence="2">Belongs to the histidine acid phosphatase family.</text>
</comment>
<dbReference type="GO" id="GO:0003993">
    <property type="term" value="F:acid phosphatase activity"/>
    <property type="evidence" value="ECO:0007669"/>
    <property type="project" value="UniProtKB-EC"/>
</dbReference>
<dbReference type="AlphaFoldDB" id="A0A5N5TNM9"/>
<feature type="transmembrane region" description="Helical" evidence="8">
    <location>
        <begin position="342"/>
        <end position="366"/>
    </location>
</feature>
<comment type="caution">
    <text evidence="10">The sequence shown here is derived from an EMBL/GenBank/DDBJ whole genome shotgun (WGS) entry which is preliminary data.</text>
</comment>
<dbReference type="CDD" id="cd07061">
    <property type="entry name" value="HP_HAP_like"/>
    <property type="match status" value="1"/>
</dbReference>
<evidence type="ECO:0000256" key="3">
    <source>
        <dbReference type="ARBA" id="ARBA00012646"/>
    </source>
</evidence>
<comment type="catalytic activity">
    <reaction evidence="1">
        <text>a phosphate monoester + H2O = an alcohol + phosphate</text>
        <dbReference type="Rhea" id="RHEA:15017"/>
        <dbReference type="ChEBI" id="CHEBI:15377"/>
        <dbReference type="ChEBI" id="CHEBI:30879"/>
        <dbReference type="ChEBI" id="CHEBI:43474"/>
        <dbReference type="ChEBI" id="CHEBI:67140"/>
        <dbReference type="EC" id="3.1.3.2"/>
    </reaction>
</comment>
<dbReference type="PROSITE" id="PS00778">
    <property type="entry name" value="HIS_ACID_PHOSPHAT_2"/>
    <property type="match status" value="1"/>
</dbReference>
<evidence type="ECO:0000313" key="11">
    <source>
        <dbReference type="Proteomes" id="UP000326759"/>
    </source>
</evidence>
<dbReference type="SUPFAM" id="SSF53254">
    <property type="entry name" value="Phosphoglycerate mutase-like"/>
    <property type="match status" value="1"/>
</dbReference>
<keyword evidence="5" id="KW-0378">Hydrolase</keyword>
<protein>
    <recommendedName>
        <fullName evidence="3">acid phosphatase</fullName>
        <ecNumber evidence="3">3.1.3.2</ecNumber>
    </recommendedName>
</protein>
<sequence>MFTIKTLIGIAIMLLYGGVSVGSSNSMETLRMLHVAGKVMEYQLGLWLRNRYGAFIKNVFDPEEVEVISTDLDRTLMSAQCVLAAFYLPDEKTKFRSDLSWMPTPIHTSPKGDDKLLNIDATCPRLSNELSKLQTIPAIKAFYEEHKDLFKRLSDSSGLNLTTAVEVQFLFDTIKIEEIYNLTIPRWAISDYDEMKVVSDFSFKMTSYTRELKRLRGGPLLGMMAGNMRKKSHGDLPKKKMQMFSAHDTTVSVLLNSMGVFNDVSPPYAATVVVELHQTGNKYFVKMFYQNDSRMINEPHALKIPGCSLECPLSNWTHLLDDVTPKDWSAECYRPNPILDHYYIVGLTGASIVVLGLLISGGIYYYRKKYAGDPTTCNYEALEDQEPNT</sequence>
<keyword evidence="11" id="KW-1185">Reference proteome</keyword>
<feature type="signal peptide" evidence="9">
    <location>
        <begin position="1"/>
        <end position="22"/>
    </location>
</feature>
<dbReference type="Proteomes" id="UP000326759">
    <property type="component" value="Unassembled WGS sequence"/>
</dbReference>
<evidence type="ECO:0000256" key="9">
    <source>
        <dbReference type="SAM" id="SignalP"/>
    </source>
</evidence>
<dbReference type="PANTHER" id="PTHR11567">
    <property type="entry name" value="ACID PHOSPHATASE-RELATED"/>
    <property type="match status" value="1"/>
</dbReference>
<name>A0A5N5TNM9_9CRUS</name>
<dbReference type="EMBL" id="SEYY01000222">
    <property type="protein sequence ID" value="KAB7507770.1"/>
    <property type="molecule type" value="Genomic_DNA"/>
</dbReference>
<proteinExistence type="inferred from homology"/>
<evidence type="ECO:0000256" key="7">
    <source>
        <dbReference type="ARBA" id="ARBA00023180"/>
    </source>
</evidence>
<dbReference type="EC" id="3.1.3.2" evidence="3"/>
<accession>A0A5N5TNM9</accession>
<evidence type="ECO:0000313" key="10">
    <source>
        <dbReference type="EMBL" id="KAB7507770.1"/>
    </source>
</evidence>
<dbReference type="PANTHER" id="PTHR11567:SF211">
    <property type="entry name" value="PROSTATIC ACID PHOSPHATASE"/>
    <property type="match status" value="1"/>
</dbReference>
<evidence type="ECO:0000256" key="4">
    <source>
        <dbReference type="ARBA" id="ARBA00022729"/>
    </source>
</evidence>
<evidence type="ECO:0000256" key="5">
    <source>
        <dbReference type="ARBA" id="ARBA00022801"/>
    </source>
</evidence>
<dbReference type="InterPro" id="IPR000560">
    <property type="entry name" value="His_Pase_clade-2"/>
</dbReference>
<keyword evidence="6" id="KW-1015">Disulfide bond</keyword>
<keyword evidence="7" id="KW-0325">Glycoprotein</keyword>
<keyword evidence="4 9" id="KW-0732">Signal</keyword>
<evidence type="ECO:0000256" key="6">
    <source>
        <dbReference type="ARBA" id="ARBA00023157"/>
    </source>
</evidence>
<keyword evidence="8" id="KW-0812">Transmembrane</keyword>
<evidence type="ECO:0000256" key="1">
    <source>
        <dbReference type="ARBA" id="ARBA00000032"/>
    </source>
</evidence>
<dbReference type="InterPro" id="IPR029033">
    <property type="entry name" value="His_PPase_superfam"/>
</dbReference>